<dbReference type="Gene3D" id="3.20.20.190">
    <property type="entry name" value="Phosphatidylinositol (PI) phosphodiesterase"/>
    <property type="match status" value="1"/>
</dbReference>
<gene>
    <name evidence="2" type="ORF">BKE38_22225</name>
</gene>
<dbReference type="GO" id="GO:0008081">
    <property type="term" value="F:phosphoric diester hydrolase activity"/>
    <property type="evidence" value="ECO:0007669"/>
    <property type="project" value="InterPro"/>
</dbReference>
<comment type="caution">
    <text evidence="2">The sequence shown here is derived from an EMBL/GenBank/DDBJ whole genome shotgun (WGS) entry which is preliminary data.</text>
</comment>
<dbReference type="EMBL" id="MLCO01000250">
    <property type="protein sequence ID" value="ONG48211.1"/>
    <property type="molecule type" value="Genomic_DNA"/>
</dbReference>
<evidence type="ECO:0000313" key="3">
    <source>
        <dbReference type="Proteomes" id="UP000188879"/>
    </source>
</evidence>
<reference evidence="2 3" key="1">
    <citation type="submission" date="2016-10" db="EMBL/GenBank/DDBJ databases">
        <title>Draft Genome sequence of Roseomonas sp. strain M3.</title>
        <authorList>
            <person name="Subhash Y."/>
            <person name="Lee S."/>
        </authorList>
    </citation>
    <scope>NUCLEOTIDE SEQUENCE [LARGE SCALE GENOMIC DNA]</scope>
    <source>
        <strain evidence="2 3">M3</strain>
    </source>
</reference>
<sequence length="254" mass="26792">MESLMTTQIAAHRGGAILWTENSRNAFRRASALPVEQVEFDVHLSADDAVMVLHDATLERTTEGQGPLRAQTAAALTAIRLKGTDGETIPTLEEVLDLFAPTPLVPRIELKRDAEGRAYPGLLPRVVAALEARGLLGRTVITSFDLAQAAAAAASRRFARPSIWLVSLACWKDLGAAGVAGAVRGAGVTAVGLHQSVCDANSLDALRCENLGVGAWAVNGPATIRRILALGVDVFTTDDPVTALEARRALQESA</sequence>
<accession>A0A1V2GWZ4</accession>
<evidence type="ECO:0000259" key="1">
    <source>
        <dbReference type="PROSITE" id="PS51704"/>
    </source>
</evidence>
<name>A0A1V2GWZ4_9PROT</name>
<evidence type="ECO:0000313" key="2">
    <source>
        <dbReference type="EMBL" id="ONG48211.1"/>
    </source>
</evidence>
<dbReference type="GO" id="GO:0006629">
    <property type="term" value="P:lipid metabolic process"/>
    <property type="evidence" value="ECO:0007669"/>
    <property type="project" value="InterPro"/>
</dbReference>
<organism evidence="2 3">
    <name type="scientific">Teichococcus deserti</name>
    <dbReference type="NCBI Taxonomy" id="1817963"/>
    <lineage>
        <taxon>Bacteria</taxon>
        <taxon>Pseudomonadati</taxon>
        <taxon>Pseudomonadota</taxon>
        <taxon>Alphaproteobacteria</taxon>
        <taxon>Acetobacterales</taxon>
        <taxon>Roseomonadaceae</taxon>
        <taxon>Roseomonas</taxon>
    </lineage>
</organism>
<dbReference type="PANTHER" id="PTHR46211">
    <property type="entry name" value="GLYCEROPHOSPHORYL DIESTER PHOSPHODIESTERASE"/>
    <property type="match status" value="1"/>
</dbReference>
<dbReference type="Pfam" id="PF03009">
    <property type="entry name" value="GDPD"/>
    <property type="match status" value="1"/>
</dbReference>
<dbReference type="SUPFAM" id="SSF51695">
    <property type="entry name" value="PLC-like phosphodiesterases"/>
    <property type="match status" value="1"/>
</dbReference>
<protein>
    <recommendedName>
        <fullName evidence="1">GP-PDE domain-containing protein</fullName>
    </recommendedName>
</protein>
<dbReference type="InterPro" id="IPR017946">
    <property type="entry name" value="PLC-like_Pdiesterase_TIM-brl"/>
</dbReference>
<dbReference type="InterPro" id="IPR030395">
    <property type="entry name" value="GP_PDE_dom"/>
</dbReference>
<feature type="domain" description="GP-PDE" evidence="1">
    <location>
        <begin position="7"/>
        <end position="247"/>
    </location>
</feature>
<dbReference type="PANTHER" id="PTHR46211:SF1">
    <property type="entry name" value="GLYCEROPHOSPHODIESTER PHOSPHODIESTERASE, CYTOPLASMIC"/>
    <property type="match status" value="1"/>
</dbReference>
<keyword evidence="3" id="KW-1185">Reference proteome</keyword>
<dbReference type="PROSITE" id="PS51704">
    <property type="entry name" value="GP_PDE"/>
    <property type="match status" value="1"/>
</dbReference>
<proteinExistence type="predicted"/>
<dbReference type="AlphaFoldDB" id="A0A1V2GWZ4"/>
<dbReference type="Proteomes" id="UP000188879">
    <property type="component" value="Unassembled WGS sequence"/>
</dbReference>